<feature type="transmembrane region" description="Helical" evidence="1">
    <location>
        <begin position="31"/>
        <end position="48"/>
    </location>
</feature>
<sequence>MRTFLVLAGLLAGLIVLSMILLNLFGLDGRIATGIVAGVALVAGIVAMRRG</sequence>
<keyword evidence="3" id="KW-1185">Reference proteome</keyword>
<evidence type="ECO:0000313" key="2">
    <source>
        <dbReference type="EMBL" id="KIQ71263.1"/>
    </source>
</evidence>
<dbReference type="RefSeq" id="WP_018301919.1">
    <property type="nucleotide sequence ID" value="NZ_KB902280.1"/>
</dbReference>
<dbReference type="AlphaFoldDB" id="A0A0D0QJS6"/>
<protein>
    <submittedName>
        <fullName evidence="2">Uncharacterized protein</fullName>
    </submittedName>
</protein>
<comment type="caution">
    <text evidence="2">The sequence shown here is derived from an EMBL/GenBank/DDBJ whole genome shotgun (WGS) entry which is preliminary data.</text>
</comment>
<reference evidence="2 3" key="1">
    <citation type="submission" date="2013-01" db="EMBL/GenBank/DDBJ databases">
        <authorList>
            <person name="Fiebig A."/>
            <person name="Goeker M."/>
            <person name="Klenk H.-P.P."/>
        </authorList>
    </citation>
    <scope>NUCLEOTIDE SEQUENCE [LARGE SCALE GENOMIC DNA]</scope>
    <source>
        <strain evidence="2 3">DSM 24838</strain>
    </source>
</reference>
<accession>A0A0D0QJS6</accession>
<dbReference type="STRING" id="1123501.Wenmar_00031"/>
<proteinExistence type="predicted"/>
<name>A0A0D0QJS6_9RHOB</name>
<keyword evidence="1" id="KW-0812">Transmembrane</keyword>
<evidence type="ECO:0000313" key="3">
    <source>
        <dbReference type="Proteomes" id="UP000035100"/>
    </source>
</evidence>
<dbReference type="Proteomes" id="UP000035100">
    <property type="component" value="Unassembled WGS sequence"/>
</dbReference>
<keyword evidence="1" id="KW-0472">Membrane</keyword>
<evidence type="ECO:0000256" key="1">
    <source>
        <dbReference type="SAM" id="Phobius"/>
    </source>
</evidence>
<feature type="transmembrane region" description="Helical" evidence="1">
    <location>
        <begin position="5"/>
        <end position="25"/>
    </location>
</feature>
<keyword evidence="1" id="KW-1133">Transmembrane helix</keyword>
<gene>
    <name evidence="2" type="ORF">Wenmar_00031</name>
</gene>
<organism evidence="2 3">
    <name type="scientific">Wenxinia marina DSM 24838</name>
    <dbReference type="NCBI Taxonomy" id="1123501"/>
    <lineage>
        <taxon>Bacteria</taxon>
        <taxon>Pseudomonadati</taxon>
        <taxon>Pseudomonadota</taxon>
        <taxon>Alphaproteobacteria</taxon>
        <taxon>Rhodobacterales</taxon>
        <taxon>Roseobacteraceae</taxon>
        <taxon>Wenxinia</taxon>
    </lineage>
</organism>
<dbReference type="EMBL" id="AONG01000002">
    <property type="protein sequence ID" value="KIQ71263.1"/>
    <property type="molecule type" value="Genomic_DNA"/>
</dbReference>